<dbReference type="Proteomes" id="UP000766486">
    <property type="component" value="Unassembled WGS sequence"/>
</dbReference>
<name>A0ABY6UQJ2_BIOOC</name>
<dbReference type="InterPro" id="IPR011990">
    <property type="entry name" value="TPR-like_helical_dom_sf"/>
</dbReference>
<dbReference type="Pfam" id="PF00515">
    <property type="entry name" value="TPR_1"/>
    <property type="match status" value="1"/>
</dbReference>
<proteinExistence type="predicted"/>
<dbReference type="Gene3D" id="1.25.40.10">
    <property type="entry name" value="Tetratricopeptide repeat domain"/>
    <property type="match status" value="1"/>
</dbReference>
<gene>
    <name evidence="5" type="ORF">CLO192961_LOCUS359724</name>
</gene>
<evidence type="ECO:0000256" key="1">
    <source>
        <dbReference type="ARBA" id="ARBA00022737"/>
    </source>
</evidence>
<organism evidence="5 6">
    <name type="scientific">Bionectria ochroleuca</name>
    <name type="common">Gliocladium roseum</name>
    <dbReference type="NCBI Taxonomy" id="29856"/>
    <lineage>
        <taxon>Eukaryota</taxon>
        <taxon>Fungi</taxon>
        <taxon>Dikarya</taxon>
        <taxon>Ascomycota</taxon>
        <taxon>Pezizomycotina</taxon>
        <taxon>Sordariomycetes</taxon>
        <taxon>Hypocreomycetidae</taxon>
        <taxon>Hypocreales</taxon>
        <taxon>Bionectriaceae</taxon>
        <taxon>Clonostachys</taxon>
    </lineage>
</organism>
<feature type="region of interest" description="Disordered" evidence="4">
    <location>
        <begin position="1"/>
        <end position="27"/>
    </location>
</feature>
<keyword evidence="2 3" id="KW-0802">TPR repeat</keyword>
<feature type="region of interest" description="Disordered" evidence="4">
    <location>
        <begin position="80"/>
        <end position="116"/>
    </location>
</feature>
<dbReference type="PANTHER" id="PTHR45831:SF2">
    <property type="entry name" value="LD24721P"/>
    <property type="match status" value="1"/>
</dbReference>
<feature type="compositionally biased region" description="Basic and acidic residues" evidence="4">
    <location>
        <begin position="100"/>
        <end position="111"/>
    </location>
</feature>
<accession>A0ABY6UQJ2</accession>
<dbReference type="PANTHER" id="PTHR45831">
    <property type="entry name" value="LD24721P"/>
    <property type="match status" value="1"/>
</dbReference>
<comment type="caution">
    <text evidence="5">The sequence shown here is derived from an EMBL/GenBank/DDBJ whole genome shotgun (WGS) entry which is preliminary data.</text>
</comment>
<dbReference type="SUPFAM" id="SSF48452">
    <property type="entry name" value="TPR-like"/>
    <property type="match status" value="1"/>
</dbReference>
<evidence type="ECO:0000313" key="6">
    <source>
        <dbReference type="Proteomes" id="UP000766486"/>
    </source>
</evidence>
<evidence type="ECO:0000313" key="5">
    <source>
        <dbReference type="EMBL" id="VUC33636.1"/>
    </source>
</evidence>
<evidence type="ECO:0000256" key="2">
    <source>
        <dbReference type="ARBA" id="ARBA00022803"/>
    </source>
</evidence>
<feature type="repeat" description="TPR" evidence="3">
    <location>
        <begin position="107"/>
        <end position="140"/>
    </location>
</feature>
<sequence length="141" mass="14857">MVAAPPLCRSKNLLGPSTSTPNPPWGSLRFSHQNLQLGVLLVANTSRPSRTPSPFSLPFALASAPPAAMIYSVYETLKNKTTPGASSSSSSSGSSIPEPSDEKKKEADALKSKGNAAMAQKDYKSAIDLYTQALSIHPRNA</sequence>
<protein>
    <submittedName>
        <fullName evidence="5">Uncharacterized protein</fullName>
    </submittedName>
</protein>
<keyword evidence="1" id="KW-0677">Repeat</keyword>
<reference evidence="5 6" key="1">
    <citation type="submission" date="2019-06" db="EMBL/GenBank/DDBJ databases">
        <authorList>
            <person name="Broberg M."/>
        </authorList>
    </citation>
    <scope>NUCLEOTIDE SEQUENCE [LARGE SCALE GENOMIC DNA]</scope>
</reference>
<evidence type="ECO:0000256" key="3">
    <source>
        <dbReference type="PROSITE-ProRule" id="PRU00339"/>
    </source>
</evidence>
<dbReference type="InterPro" id="IPR019734">
    <property type="entry name" value="TPR_rpt"/>
</dbReference>
<dbReference type="SMART" id="SM00028">
    <property type="entry name" value="TPR"/>
    <property type="match status" value="1"/>
</dbReference>
<dbReference type="InterPro" id="IPR047150">
    <property type="entry name" value="SGT"/>
</dbReference>
<keyword evidence="6" id="KW-1185">Reference proteome</keyword>
<dbReference type="EMBL" id="CABFNS010000868">
    <property type="protein sequence ID" value="VUC33636.1"/>
    <property type="molecule type" value="Genomic_DNA"/>
</dbReference>
<evidence type="ECO:0000256" key="4">
    <source>
        <dbReference type="SAM" id="MobiDB-lite"/>
    </source>
</evidence>
<dbReference type="PROSITE" id="PS50005">
    <property type="entry name" value="TPR"/>
    <property type="match status" value="1"/>
</dbReference>
<feature type="non-terminal residue" evidence="5">
    <location>
        <position position="141"/>
    </location>
</feature>
<feature type="compositionally biased region" description="Low complexity" evidence="4">
    <location>
        <begin position="86"/>
        <end position="95"/>
    </location>
</feature>